<dbReference type="PANTHER" id="PTHR38657">
    <property type="entry name" value="SLR1343 PROTEIN"/>
    <property type="match status" value="1"/>
</dbReference>
<keyword evidence="3" id="KW-1185">Reference proteome</keyword>
<dbReference type="InterPro" id="IPR007357">
    <property type="entry name" value="PhrB-like"/>
</dbReference>
<dbReference type="InterPro" id="IPR052551">
    <property type="entry name" value="UV-DNA_repair_photolyase"/>
</dbReference>
<evidence type="ECO:0000313" key="3">
    <source>
        <dbReference type="Proteomes" id="UP000295705"/>
    </source>
</evidence>
<feature type="region of interest" description="Disordered" evidence="1">
    <location>
        <begin position="195"/>
        <end position="223"/>
    </location>
</feature>
<dbReference type="RefSeq" id="WP_133827402.1">
    <property type="nucleotide sequence ID" value="NZ_BAABHR010000074.1"/>
</dbReference>
<proteinExistence type="predicted"/>
<comment type="caution">
    <text evidence="2">The sequence shown here is derived from an EMBL/GenBank/DDBJ whole genome shotgun (WGS) entry which is preliminary data.</text>
</comment>
<name>A0A4R6VA23_9PSEU</name>
<protein>
    <submittedName>
        <fullName evidence="2">Deoxyribodipyrimidine photolyase-related protein</fullName>
    </submittedName>
</protein>
<dbReference type="PANTHER" id="PTHR38657:SF1">
    <property type="entry name" value="SLR1343 PROTEIN"/>
    <property type="match status" value="1"/>
</dbReference>
<dbReference type="Pfam" id="PF04244">
    <property type="entry name" value="DPRP"/>
    <property type="match status" value="1"/>
</dbReference>
<dbReference type="Proteomes" id="UP000295705">
    <property type="component" value="Unassembled WGS sequence"/>
</dbReference>
<organism evidence="2 3">
    <name type="scientific">Actinomycetospora succinea</name>
    <dbReference type="NCBI Taxonomy" id="663603"/>
    <lineage>
        <taxon>Bacteria</taxon>
        <taxon>Bacillati</taxon>
        <taxon>Actinomycetota</taxon>
        <taxon>Actinomycetes</taxon>
        <taxon>Pseudonocardiales</taxon>
        <taxon>Pseudonocardiaceae</taxon>
        <taxon>Actinomycetospora</taxon>
    </lineage>
</organism>
<gene>
    <name evidence="2" type="ORF">EV188_104316</name>
</gene>
<sequence length="531" mass="60226">MSVPFGVEDTYTESVDAALEEAGADPDAPLWLFGDQLGPAVHALPQHAERDVVLVESAAVLRRRRYHRQKLHLVLSGMRHLDAELGDRATYHRTETYREALEKVGRPVVVHQPTSHTAVEFVERLRKEGLVAAVLPPTTFARPRAEFESWAGGGTQRSGADAPKAGYSESFTMENFYRNQRRRFDVLMEGDRPVGGKWNLDHDNREPPPKKQTTLGVPDPWWPTEDEIDEQVRRDLDAMDLPTVGEDGPRLFAVTPDEARKALQRFVEHRLDPFGPHEDAILEDDPWMAHSLLSVPQNLGVLHPLEAVHAAEQAYHDGTARLNSVEGFVRQVLGWREYIWHLYWHFGKGYSRRNEMDHRTKLPDWWTELDADRVTAACLSSALRGVRDRGWVHHIPRLMVLGNHALQREYRPSALSEWFTTSFVDGFAWVMPPNVVGMSQHADGGQLATKPYSSGGAYINKMSDHCGGCAFDPKVRVGDKACPFTAGYWQFVHRHRGRLEGNQRTARAVATMDRLKDLDAVLEQEHGRRDF</sequence>
<dbReference type="EMBL" id="SNYO01000004">
    <property type="protein sequence ID" value="TDQ58573.1"/>
    <property type="molecule type" value="Genomic_DNA"/>
</dbReference>
<dbReference type="Gene3D" id="1.25.40.80">
    <property type="match status" value="1"/>
</dbReference>
<accession>A0A4R6VA23</accession>
<evidence type="ECO:0000256" key="1">
    <source>
        <dbReference type="SAM" id="MobiDB-lite"/>
    </source>
</evidence>
<dbReference type="Gene3D" id="1.10.10.1710">
    <property type="entry name" value="Deoxyribodipyrimidine photolyase-related"/>
    <property type="match status" value="1"/>
</dbReference>
<reference evidence="2 3" key="1">
    <citation type="submission" date="2019-03" db="EMBL/GenBank/DDBJ databases">
        <title>Genomic Encyclopedia of Type Strains, Phase IV (KMG-IV): sequencing the most valuable type-strain genomes for metagenomic binning, comparative biology and taxonomic classification.</title>
        <authorList>
            <person name="Goeker M."/>
        </authorList>
    </citation>
    <scope>NUCLEOTIDE SEQUENCE [LARGE SCALE GENOMIC DNA]</scope>
    <source>
        <strain evidence="2 3">DSM 45775</strain>
    </source>
</reference>
<dbReference type="GO" id="GO:0016829">
    <property type="term" value="F:lyase activity"/>
    <property type="evidence" value="ECO:0007669"/>
    <property type="project" value="UniProtKB-KW"/>
</dbReference>
<dbReference type="Gene3D" id="1.10.579.10">
    <property type="entry name" value="DNA Cyclobutane Dipyrimidine Photolyase, subunit A, domain 3"/>
    <property type="match status" value="1"/>
</dbReference>
<dbReference type="InterPro" id="IPR014729">
    <property type="entry name" value="Rossmann-like_a/b/a_fold"/>
</dbReference>
<dbReference type="AlphaFoldDB" id="A0A4R6VA23"/>
<dbReference type="InterPro" id="IPR036134">
    <property type="entry name" value="Crypto/Photolyase_FAD-like_sf"/>
</dbReference>
<dbReference type="SUPFAM" id="SSF48173">
    <property type="entry name" value="Cryptochrome/photolyase FAD-binding domain"/>
    <property type="match status" value="1"/>
</dbReference>
<keyword evidence="2" id="KW-0456">Lyase</keyword>
<feature type="compositionally biased region" description="Basic and acidic residues" evidence="1">
    <location>
        <begin position="195"/>
        <end position="209"/>
    </location>
</feature>
<dbReference type="Gene3D" id="3.40.50.620">
    <property type="entry name" value="HUPs"/>
    <property type="match status" value="1"/>
</dbReference>
<dbReference type="OrthoDB" id="5288100at2"/>
<evidence type="ECO:0000313" key="2">
    <source>
        <dbReference type="EMBL" id="TDQ58573.1"/>
    </source>
</evidence>